<feature type="region of interest" description="Disordered" evidence="1">
    <location>
        <begin position="767"/>
        <end position="797"/>
    </location>
</feature>
<name>A0ABQ0LFK5_MYCCL</name>
<feature type="region of interest" description="Disordered" evidence="1">
    <location>
        <begin position="220"/>
        <end position="315"/>
    </location>
</feature>
<evidence type="ECO:0000313" key="2">
    <source>
        <dbReference type="EMBL" id="GAT49830.1"/>
    </source>
</evidence>
<feature type="non-terminal residue" evidence="2">
    <location>
        <position position="1"/>
    </location>
</feature>
<accession>A0ABQ0LFK5</accession>
<keyword evidence="3" id="KW-1185">Reference proteome</keyword>
<protein>
    <recommendedName>
        <fullName evidence="4">CxC1-like cysteine cluster associated with KDZ transposases domain-containing protein</fullName>
    </recommendedName>
</protein>
<feature type="compositionally biased region" description="Low complexity" evidence="1">
    <location>
        <begin position="234"/>
        <end position="243"/>
    </location>
</feature>
<sequence>ATEDSASDFPPSRASSPDQLAFEFEDAQFTSGTIFGDVDTTTTRLSTAETRLRQQQHWLEQFTRLRHVLLDLLHRTRSLRGLLPAFPDTTTSTCGCHLRELEVAVVRMTGIERLVIHTCDCRSAAEILLAAGLFPCAPQFPSLAVDINLLDFVAILFFNMPPNNTAISSALEVFLEARGFKLTTRDTMRLRFGMALEWYQKLSHHTKHYIDQHLTAYRRRPDLHRPPPAVRLLPDTPVRTPITPRRRPEPAPMPPPHRNKRRRAISPPSDSSGSDGASSDSDSEPDTPLPSRLAPKRARTTTSSSYPTNPFPEPPPMDFPSSWLVSRCPLCFAGLVHDPSQVFDICVSKDANFEQKRRKTRGGRDPPMTHPSSVFIPEGKAEEMRQYVEAVRPPRSRKATTHGEDEEEDGFEGSMKVPRSTLNKCESSFIAADEKREKASTKFFDDTGLMALLCRHDRVLFLVNMRTAGEQQFYAFLLLETLFQHLPLTIRVGAMYDIACVVDRSCALHGFLDRYRHRIEWAVSIFHAYPHGWPCQLVYHPRKRVGFGLCNGEGCERFWNNNRKLIPYLRVSGYHHRLYTLDAQVEHNDKAGLARLGVWLLRHTRQCEEHERNANETLLTCGVPEDELRHQWDLQVAAQTKPLERRSKQQAASAIEAVFESLNAISSLETAIAALEKQVAKPAVDPEELQRDEETLQRRRAALRREQDLKAKRLRELGVDRPEILEKLKYQDYFARRLSVRTHRARILMKLEHHREEMDIIKRSAGVSANDKKRNTHVRTAGKRREPTLKKQVKQHNEDCDAIQRLIRQRKAPPRTRAPLKLPEKGLYDLDVDSPIYNELGLDDQTSQDPPRYLADEDVRRGILAFQMKDRCVEETHRLRRERGHLQIWFSDAMKYQLEKYQLELRKSDLLHLYVCWKKSLDCLRFDDAALPAWGPPAEEIRACQLSNATPSWASQTEEIEDTEKDAGGREDVATGLEDAQYDSDSDGGDSWAGVENDDEEEIDIFFD</sequence>
<evidence type="ECO:0000256" key="1">
    <source>
        <dbReference type="SAM" id="MobiDB-lite"/>
    </source>
</evidence>
<dbReference type="PANTHER" id="PTHR33096:SF1">
    <property type="entry name" value="CXC1-LIKE CYSTEINE CLUSTER ASSOCIATED WITH KDZ TRANSPOSASES DOMAIN-CONTAINING PROTEIN"/>
    <property type="match status" value="1"/>
</dbReference>
<reference evidence="2" key="1">
    <citation type="submission" date="2014-09" db="EMBL/GenBank/DDBJ databases">
        <title>Genome sequence of the luminous mushroom Mycena chlorophos for searching fungal bioluminescence genes.</title>
        <authorList>
            <person name="Tanaka Y."/>
            <person name="Kasuga D."/>
            <person name="Oba Y."/>
            <person name="Hase S."/>
            <person name="Sato K."/>
            <person name="Oba Y."/>
            <person name="Sakakibara Y."/>
        </authorList>
    </citation>
    <scope>NUCLEOTIDE SEQUENCE</scope>
</reference>
<feature type="compositionally biased region" description="Acidic residues" evidence="1">
    <location>
        <begin position="996"/>
        <end position="1008"/>
    </location>
</feature>
<feature type="compositionally biased region" description="Basic and acidic residues" evidence="1">
    <location>
        <begin position="783"/>
        <end position="797"/>
    </location>
</feature>
<gene>
    <name evidence="2" type="ORF">MCHLO_07118</name>
</gene>
<dbReference type="PANTHER" id="PTHR33096">
    <property type="entry name" value="CXC2 DOMAIN-CONTAINING PROTEIN"/>
    <property type="match status" value="1"/>
</dbReference>
<feature type="compositionally biased region" description="Low complexity" evidence="1">
    <location>
        <begin position="266"/>
        <end position="280"/>
    </location>
</feature>
<evidence type="ECO:0008006" key="4">
    <source>
        <dbReference type="Google" id="ProtNLM"/>
    </source>
</evidence>
<dbReference type="Proteomes" id="UP000815677">
    <property type="component" value="Unassembled WGS sequence"/>
</dbReference>
<feature type="region of interest" description="Disordered" evidence="1">
    <location>
        <begin position="949"/>
        <end position="1008"/>
    </location>
</feature>
<feature type="region of interest" description="Disordered" evidence="1">
    <location>
        <begin position="391"/>
        <end position="416"/>
    </location>
</feature>
<evidence type="ECO:0000313" key="3">
    <source>
        <dbReference type="Proteomes" id="UP000815677"/>
    </source>
</evidence>
<dbReference type="EMBL" id="DF845923">
    <property type="protein sequence ID" value="GAT49830.1"/>
    <property type="molecule type" value="Genomic_DNA"/>
</dbReference>
<proteinExistence type="predicted"/>
<dbReference type="Pfam" id="PF18758">
    <property type="entry name" value="KDZ"/>
    <property type="match status" value="1"/>
</dbReference>
<organism evidence="2 3">
    <name type="scientific">Mycena chlorophos</name>
    <name type="common">Agaric fungus</name>
    <name type="synonym">Agaricus chlorophos</name>
    <dbReference type="NCBI Taxonomy" id="658473"/>
    <lineage>
        <taxon>Eukaryota</taxon>
        <taxon>Fungi</taxon>
        <taxon>Dikarya</taxon>
        <taxon>Basidiomycota</taxon>
        <taxon>Agaricomycotina</taxon>
        <taxon>Agaricomycetes</taxon>
        <taxon>Agaricomycetidae</taxon>
        <taxon>Agaricales</taxon>
        <taxon>Marasmiineae</taxon>
        <taxon>Mycenaceae</taxon>
        <taxon>Mycena</taxon>
    </lineage>
</organism>
<dbReference type="InterPro" id="IPR040521">
    <property type="entry name" value="KDZ"/>
</dbReference>